<sequence length="205" mass="23708">MTKINQFDYHIFKDINDLAGTHHWLDRFMEFLANDAVIFLILGFIFYWFINRNKYGIMVIQAGLSVVLSLGVNAILHHFIYRARPFVGHHVHKLIQHSADSSFPSDHSVFAFSIAATFFLYNKKHGVSWLLLACGIAFSRVWVGVHYPLDVTAGALVGIIVSLFLYNLNQNNKFYQKMISQIITVYERIFSRVLNKNKTEYNSKN</sequence>
<dbReference type="CDD" id="cd03385">
    <property type="entry name" value="PAP2_BcrC_like"/>
    <property type="match status" value="1"/>
</dbReference>
<dbReference type="PANTHER" id="PTHR14969:SF58">
    <property type="entry name" value="UNDECAPRENYL-DIPHOSPHATASE BCRC"/>
    <property type="match status" value="1"/>
</dbReference>
<feature type="domain" description="Phosphatidic acid phosphatase type 2/haloperoxidase" evidence="2">
    <location>
        <begin position="57"/>
        <end position="166"/>
    </location>
</feature>
<keyword evidence="1" id="KW-0472">Membrane</keyword>
<dbReference type="InterPro" id="IPR036938">
    <property type="entry name" value="PAP2/HPO_sf"/>
</dbReference>
<dbReference type="PANTHER" id="PTHR14969">
    <property type="entry name" value="SPHINGOSINE-1-PHOSPHATE PHOSPHOHYDROLASE"/>
    <property type="match status" value="1"/>
</dbReference>
<keyword evidence="1" id="KW-0812">Transmembrane</keyword>
<keyword evidence="4" id="KW-1185">Reference proteome</keyword>
<dbReference type="InterPro" id="IPR033879">
    <property type="entry name" value="UPP_Pase"/>
</dbReference>
<dbReference type="GO" id="GO:0050380">
    <property type="term" value="F:undecaprenyl-diphosphatase activity"/>
    <property type="evidence" value="ECO:0007669"/>
    <property type="project" value="InterPro"/>
</dbReference>
<protein>
    <submittedName>
        <fullName evidence="3">Undecaprenyl-diphosphatase</fullName>
    </submittedName>
</protein>
<name>A0A940NT16_9BACI</name>
<feature type="transmembrane region" description="Helical" evidence="1">
    <location>
        <begin position="31"/>
        <end position="50"/>
    </location>
</feature>
<accession>A0A940NT16</accession>
<evidence type="ECO:0000313" key="3">
    <source>
        <dbReference type="EMBL" id="MBP0724348.1"/>
    </source>
</evidence>
<dbReference type="GO" id="GO:0005886">
    <property type="term" value="C:plasma membrane"/>
    <property type="evidence" value="ECO:0007669"/>
    <property type="project" value="InterPro"/>
</dbReference>
<dbReference type="SUPFAM" id="SSF48317">
    <property type="entry name" value="Acid phosphatase/Vanadium-dependent haloperoxidase"/>
    <property type="match status" value="1"/>
</dbReference>
<evidence type="ECO:0000256" key="1">
    <source>
        <dbReference type="SAM" id="Phobius"/>
    </source>
</evidence>
<feature type="transmembrane region" description="Helical" evidence="1">
    <location>
        <begin position="151"/>
        <end position="168"/>
    </location>
</feature>
<dbReference type="SMART" id="SM00014">
    <property type="entry name" value="acidPPc"/>
    <property type="match status" value="1"/>
</dbReference>
<reference evidence="3" key="1">
    <citation type="submission" date="2021-04" db="EMBL/GenBank/DDBJ databases">
        <title>Genome seq and assembly of Bacillus sp.</title>
        <authorList>
            <person name="Chhetri G."/>
        </authorList>
    </citation>
    <scope>NUCLEOTIDE SEQUENCE</scope>
    <source>
        <strain evidence="3">RG28</strain>
    </source>
</reference>
<keyword evidence="1" id="KW-1133">Transmembrane helix</keyword>
<dbReference type="InterPro" id="IPR000326">
    <property type="entry name" value="PAP2/HPO"/>
</dbReference>
<dbReference type="RefSeq" id="WP_209402773.1">
    <property type="nucleotide sequence ID" value="NZ_JAGIYQ010000002.1"/>
</dbReference>
<proteinExistence type="predicted"/>
<evidence type="ECO:0000259" key="2">
    <source>
        <dbReference type="SMART" id="SM00014"/>
    </source>
</evidence>
<dbReference type="Pfam" id="PF01569">
    <property type="entry name" value="PAP2"/>
    <property type="match status" value="1"/>
</dbReference>
<gene>
    <name evidence="3" type="ORF">J5Y03_04005</name>
</gene>
<dbReference type="Proteomes" id="UP000682134">
    <property type="component" value="Unassembled WGS sequence"/>
</dbReference>
<feature type="transmembrane region" description="Helical" evidence="1">
    <location>
        <begin position="62"/>
        <end position="81"/>
    </location>
</feature>
<comment type="caution">
    <text evidence="3">The sequence shown here is derived from an EMBL/GenBank/DDBJ whole genome shotgun (WGS) entry which is preliminary data.</text>
</comment>
<dbReference type="EMBL" id="JAGIYQ010000002">
    <property type="protein sequence ID" value="MBP0724348.1"/>
    <property type="molecule type" value="Genomic_DNA"/>
</dbReference>
<evidence type="ECO:0000313" key="4">
    <source>
        <dbReference type="Proteomes" id="UP000682134"/>
    </source>
</evidence>
<dbReference type="Gene3D" id="1.20.144.10">
    <property type="entry name" value="Phosphatidic acid phosphatase type 2/haloperoxidase"/>
    <property type="match status" value="1"/>
</dbReference>
<dbReference type="AlphaFoldDB" id="A0A940NT16"/>
<feature type="transmembrane region" description="Helical" evidence="1">
    <location>
        <begin position="127"/>
        <end position="145"/>
    </location>
</feature>
<organism evidence="3 4">
    <name type="scientific">Gottfriedia endophytica</name>
    <dbReference type="NCBI Taxonomy" id="2820819"/>
    <lineage>
        <taxon>Bacteria</taxon>
        <taxon>Bacillati</taxon>
        <taxon>Bacillota</taxon>
        <taxon>Bacilli</taxon>
        <taxon>Bacillales</taxon>
        <taxon>Bacillaceae</taxon>
        <taxon>Gottfriedia</taxon>
    </lineage>
</organism>